<dbReference type="InterPro" id="IPR000914">
    <property type="entry name" value="SBP_5_dom"/>
</dbReference>
<name>A0A853I0R9_9GAMM</name>
<feature type="chain" id="PRO_5032772894" evidence="5">
    <location>
        <begin position="29"/>
        <end position="541"/>
    </location>
</feature>
<gene>
    <name evidence="7" type="ORF">H0A36_09300</name>
</gene>
<evidence type="ECO:0000256" key="4">
    <source>
        <dbReference type="ARBA" id="ARBA00022729"/>
    </source>
</evidence>
<dbReference type="CDD" id="cd08504">
    <property type="entry name" value="PBP2_OppA"/>
    <property type="match status" value="1"/>
</dbReference>
<evidence type="ECO:0000259" key="6">
    <source>
        <dbReference type="Pfam" id="PF00496"/>
    </source>
</evidence>
<dbReference type="PANTHER" id="PTHR30290:SF10">
    <property type="entry name" value="PERIPLASMIC OLIGOPEPTIDE-BINDING PROTEIN-RELATED"/>
    <property type="match status" value="1"/>
</dbReference>
<dbReference type="FunFam" id="3.90.76.10:FF:000001">
    <property type="entry name" value="Oligopeptide ABC transporter substrate-binding protein"/>
    <property type="match status" value="1"/>
</dbReference>
<dbReference type="SUPFAM" id="SSF53850">
    <property type="entry name" value="Periplasmic binding protein-like II"/>
    <property type="match status" value="1"/>
</dbReference>
<dbReference type="AlphaFoldDB" id="A0A853I0R9"/>
<keyword evidence="8" id="KW-1185">Reference proteome</keyword>
<dbReference type="PANTHER" id="PTHR30290">
    <property type="entry name" value="PERIPLASMIC BINDING COMPONENT OF ABC TRANSPORTER"/>
    <property type="match status" value="1"/>
</dbReference>
<dbReference type="PIRSF" id="PIRSF002741">
    <property type="entry name" value="MppA"/>
    <property type="match status" value="1"/>
</dbReference>
<dbReference type="FunFam" id="3.10.105.10:FF:000001">
    <property type="entry name" value="Oligopeptide ABC transporter, oligopeptide-binding protein"/>
    <property type="match status" value="1"/>
</dbReference>
<comment type="caution">
    <text evidence="7">The sequence shown here is derived from an EMBL/GenBank/DDBJ whole genome shotgun (WGS) entry which is preliminary data.</text>
</comment>
<dbReference type="Gene3D" id="3.10.105.10">
    <property type="entry name" value="Dipeptide-binding Protein, Domain 3"/>
    <property type="match status" value="1"/>
</dbReference>
<reference evidence="7 8" key="1">
    <citation type="submission" date="2020-07" db="EMBL/GenBank/DDBJ databases">
        <title>Endozoicomonas sp. nov., isolated from sediment.</title>
        <authorList>
            <person name="Gu T."/>
        </authorList>
    </citation>
    <scope>NUCLEOTIDE SEQUENCE [LARGE SCALE GENOMIC DNA]</scope>
    <source>
        <strain evidence="7 8">SM1973</strain>
    </source>
</reference>
<accession>A0A853I0R9</accession>
<evidence type="ECO:0000256" key="3">
    <source>
        <dbReference type="ARBA" id="ARBA00022448"/>
    </source>
</evidence>
<evidence type="ECO:0000313" key="8">
    <source>
        <dbReference type="Proteomes" id="UP000569732"/>
    </source>
</evidence>
<dbReference type="Proteomes" id="UP000569732">
    <property type="component" value="Unassembled WGS sequence"/>
</dbReference>
<dbReference type="GO" id="GO:0015833">
    <property type="term" value="P:peptide transport"/>
    <property type="evidence" value="ECO:0007669"/>
    <property type="project" value="TreeGrafter"/>
</dbReference>
<dbReference type="Pfam" id="PF00496">
    <property type="entry name" value="SBP_bac_5"/>
    <property type="match status" value="1"/>
</dbReference>
<dbReference type="InterPro" id="IPR030678">
    <property type="entry name" value="Peptide/Ni-bd"/>
</dbReference>
<dbReference type="GO" id="GO:0030288">
    <property type="term" value="C:outer membrane-bounded periplasmic space"/>
    <property type="evidence" value="ECO:0007669"/>
    <property type="project" value="TreeGrafter"/>
</dbReference>
<proteinExistence type="inferred from homology"/>
<dbReference type="GO" id="GO:0043190">
    <property type="term" value="C:ATP-binding cassette (ABC) transporter complex"/>
    <property type="evidence" value="ECO:0007669"/>
    <property type="project" value="InterPro"/>
</dbReference>
<dbReference type="EMBL" id="JACCKB010000011">
    <property type="protein sequence ID" value="NYZ66209.1"/>
    <property type="molecule type" value="Genomic_DNA"/>
</dbReference>
<dbReference type="GO" id="GO:1904680">
    <property type="term" value="F:peptide transmembrane transporter activity"/>
    <property type="evidence" value="ECO:0007669"/>
    <property type="project" value="TreeGrafter"/>
</dbReference>
<evidence type="ECO:0000256" key="2">
    <source>
        <dbReference type="ARBA" id="ARBA00005695"/>
    </source>
</evidence>
<organism evidence="7 8">
    <name type="scientific">Spartinivicinus marinus</name>
    <dbReference type="NCBI Taxonomy" id="2994442"/>
    <lineage>
        <taxon>Bacteria</taxon>
        <taxon>Pseudomonadati</taxon>
        <taxon>Pseudomonadota</taxon>
        <taxon>Gammaproteobacteria</taxon>
        <taxon>Oceanospirillales</taxon>
        <taxon>Zooshikellaceae</taxon>
        <taxon>Spartinivicinus</taxon>
    </lineage>
</organism>
<protein>
    <submittedName>
        <fullName evidence="7">Oligopeptide ABC transporter substrate-binding protein OppA</fullName>
    </submittedName>
</protein>
<dbReference type="Gene3D" id="3.90.76.10">
    <property type="entry name" value="Dipeptide-binding Protein, Domain 1"/>
    <property type="match status" value="1"/>
</dbReference>
<dbReference type="RefSeq" id="WP_180568237.1">
    <property type="nucleotide sequence ID" value="NZ_JACCKB010000011.1"/>
</dbReference>
<comment type="similarity">
    <text evidence="2">Belongs to the bacterial solute-binding protein 5 family.</text>
</comment>
<comment type="subcellular location">
    <subcellularLocation>
        <location evidence="1">Cell envelope</location>
    </subcellularLocation>
</comment>
<sequence>MKTKRLALSAISASFLAGVLSVSSVQSAEVPAGVKLAKKQEIVRVNGSEPSSLDPQKIEGVPGAYVTRDLFEGLVSDSPGGGTVPGIAESWSADKTKTIYTFKIRKNAKWSNGDPITAHDFVYSFQRAVDPKLASNYSWYMELAEIKNASAIIKGKKKPSELAVRAVDDYTFEVTLNKAIPYFVRMMAHYTTFPVHKATIEKYGNKWTLPSNIVSSGAYKLKDWAVNERIVLERNSHYWNDKETVINKVTYLPIVDRNTELNRYRAGDVDMGYERIALEHFRRLKKEIPNEVKVTGRASIYYYAFNNKRKPFNDVRVRKALSLAIDRDVVASKILGQGQIPTFNFTPNNLDGFVPPANPYAKMTQQQRDAEAIKLLKEVGFGKDKPLSFTLLYNTDDNHKKIAIAISSMWKKKLGAKVNLENQEWKTYLDNKRLGNYDVARAGWNGDYNEASTMLDLLTSNNSLNGSQYRNKEYDALLAKAKTAENPSEYYTKAEAIIARDMPVAPIYQDVTTRLIKPYVGGYKGNPLDNTYTKNYYIIAH</sequence>
<evidence type="ECO:0000256" key="5">
    <source>
        <dbReference type="SAM" id="SignalP"/>
    </source>
</evidence>
<evidence type="ECO:0000313" key="7">
    <source>
        <dbReference type="EMBL" id="NYZ66209.1"/>
    </source>
</evidence>
<evidence type="ECO:0000256" key="1">
    <source>
        <dbReference type="ARBA" id="ARBA00004196"/>
    </source>
</evidence>
<dbReference type="Gene3D" id="3.40.190.10">
    <property type="entry name" value="Periplasmic binding protein-like II"/>
    <property type="match status" value="1"/>
</dbReference>
<feature type="domain" description="Solute-binding protein family 5" evidence="6">
    <location>
        <begin position="84"/>
        <end position="462"/>
    </location>
</feature>
<dbReference type="InterPro" id="IPR039424">
    <property type="entry name" value="SBP_5"/>
</dbReference>
<feature type="signal peptide" evidence="5">
    <location>
        <begin position="1"/>
        <end position="28"/>
    </location>
</feature>
<keyword evidence="3" id="KW-0813">Transport</keyword>
<keyword evidence="4 5" id="KW-0732">Signal</keyword>